<evidence type="ECO:0000256" key="2">
    <source>
        <dbReference type="SAM" id="Phobius"/>
    </source>
</evidence>
<dbReference type="RefSeq" id="WP_253751328.1">
    <property type="nucleotide sequence ID" value="NZ_JAMZDZ010000001.1"/>
</dbReference>
<evidence type="ECO:0000256" key="1">
    <source>
        <dbReference type="SAM" id="MobiDB-lite"/>
    </source>
</evidence>
<comment type="caution">
    <text evidence="3">The sequence shown here is derived from an EMBL/GenBank/DDBJ whole genome shotgun (WGS) entry which is preliminary data.</text>
</comment>
<evidence type="ECO:0000313" key="4">
    <source>
        <dbReference type="Proteomes" id="UP001595816"/>
    </source>
</evidence>
<dbReference type="EMBL" id="JBHSAY010000029">
    <property type="protein sequence ID" value="MFC4136214.1"/>
    <property type="molecule type" value="Genomic_DNA"/>
</dbReference>
<reference evidence="4" key="1">
    <citation type="journal article" date="2019" name="Int. J. Syst. Evol. Microbiol.">
        <title>The Global Catalogue of Microorganisms (GCM) 10K type strain sequencing project: providing services to taxonomists for standard genome sequencing and annotation.</title>
        <authorList>
            <consortium name="The Broad Institute Genomics Platform"/>
            <consortium name="The Broad Institute Genome Sequencing Center for Infectious Disease"/>
            <person name="Wu L."/>
            <person name="Ma J."/>
        </authorList>
    </citation>
    <scope>NUCLEOTIDE SEQUENCE [LARGE SCALE GENOMIC DNA]</scope>
    <source>
        <strain evidence="4">CGMCC 4.7289</strain>
    </source>
</reference>
<sequence>MSENPLTPAELGEDPVEPVTSPPSGRRTWPIWVAIGVAAALFLCCAGTATAGAVVWKLRHDDFTANGDLTLSGSGTKDGAACSGNEMYGDIAQGTQIVVSDPEGTIVAVGTLGDGVTKGPDCVFPFTVEHVPKMKKFYGITLGQRGTLTYTPDQMKEGLHLYL</sequence>
<feature type="transmembrane region" description="Helical" evidence="2">
    <location>
        <begin position="31"/>
        <end position="56"/>
    </location>
</feature>
<keyword evidence="2" id="KW-0812">Transmembrane</keyword>
<keyword evidence="4" id="KW-1185">Reference proteome</keyword>
<protein>
    <submittedName>
        <fullName evidence="3">Uncharacterized protein</fullName>
    </submittedName>
</protein>
<proteinExistence type="predicted"/>
<organism evidence="3 4">
    <name type="scientific">Hamadaea flava</name>
    <dbReference type="NCBI Taxonomy" id="1742688"/>
    <lineage>
        <taxon>Bacteria</taxon>
        <taxon>Bacillati</taxon>
        <taxon>Actinomycetota</taxon>
        <taxon>Actinomycetes</taxon>
        <taxon>Micromonosporales</taxon>
        <taxon>Micromonosporaceae</taxon>
        <taxon>Hamadaea</taxon>
    </lineage>
</organism>
<gene>
    <name evidence="3" type="ORF">ACFOZ4_36875</name>
</gene>
<keyword evidence="2" id="KW-0472">Membrane</keyword>
<feature type="region of interest" description="Disordered" evidence="1">
    <location>
        <begin position="1"/>
        <end position="25"/>
    </location>
</feature>
<accession>A0ABV8M294</accession>
<keyword evidence="2" id="KW-1133">Transmembrane helix</keyword>
<evidence type="ECO:0000313" key="3">
    <source>
        <dbReference type="EMBL" id="MFC4136214.1"/>
    </source>
</evidence>
<name>A0ABV8M294_9ACTN</name>
<dbReference type="Proteomes" id="UP001595816">
    <property type="component" value="Unassembled WGS sequence"/>
</dbReference>